<comment type="similarity">
    <text evidence="2">Belongs to the purine-cytosine permease (2.A.39) family.</text>
</comment>
<feature type="transmembrane region" description="Helical" evidence="7">
    <location>
        <begin position="401"/>
        <end position="419"/>
    </location>
</feature>
<dbReference type="OrthoDB" id="2018619at2759"/>
<evidence type="ECO:0000256" key="5">
    <source>
        <dbReference type="ARBA" id="ARBA00023136"/>
    </source>
</evidence>
<organism evidence="8 9">
    <name type="scientific">Metschnikowia bicuspidata</name>
    <dbReference type="NCBI Taxonomy" id="27322"/>
    <lineage>
        <taxon>Eukaryota</taxon>
        <taxon>Fungi</taxon>
        <taxon>Dikarya</taxon>
        <taxon>Ascomycota</taxon>
        <taxon>Saccharomycotina</taxon>
        <taxon>Pichiomycetes</taxon>
        <taxon>Metschnikowiaceae</taxon>
        <taxon>Metschnikowia</taxon>
    </lineage>
</organism>
<evidence type="ECO:0000256" key="7">
    <source>
        <dbReference type="SAM" id="Phobius"/>
    </source>
</evidence>
<dbReference type="GO" id="GO:0015205">
    <property type="term" value="F:nucleobase transmembrane transporter activity"/>
    <property type="evidence" value="ECO:0007669"/>
    <property type="project" value="TreeGrafter"/>
</dbReference>
<dbReference type="GO" id="GO:0005886">
    <property type="term" value="C:plasma membrane"/>
    <property type="evidence" value="ECO:0007669"/>
    <property type="project" value="TreeGrafter"/>
</dbReference>
<dbReference type="Gene3D" id="1.10.4160.10">
    <property type="entry name" value="Hydantoin permease"/>
    <property type="match status" value="1"/>
</dbReference>
<evidence type="ECO:0000256" key="2">
    <source>
        <dbReference type="ARBA" id="ARBA00008974"/>
    </source>
</evidence>
<evidence type="ECO:0000256" key="6">
    <source>
        <dbReference type="SAM" id="MobiDB-lite"/>
    </source>
</evidence>
<dbReference type="PANTHER" id="PTHR30618">
    <property type="entry name" value="NCS1 FAMILY PURINE/PYRIMIDINE TRANSPORTER"/>
    <property type="match status" value="1"/>
</dbReference>
<evidence type="ECO:0000313" key="9">
    <source>
        <dbReference type="Proteomes" id="UP000268321"/>
    </source>
</evidence>
<gene>
    <name evidence="8" type="ORF">METBISCDRAFT_29418</name>
</gene>
<keyword evidence="4 7" id="KW-1133">Transmembrane helix</keyword>
<comment type="subcellular location">
    <subcellularLocation>
        <location evidence="1">Membrane</location>
        <topology evidence="1">Multi-pass membrane protein</topology>
    </subcellularLocation>
</comment>
<feature type="region of interest" description="Disordered" evidence="6">
    <location>
        <begin position="486"/>
        <end position="506"/>
    </location>
</feature>
<feature type="transmembrane region" description="Helical" evidence="7">
    <location>
        <begin position="72"/>
        <end position="90"/>
    </location>
</feature>
<keyword evidence="9" id="KW-1185">Reference proteome</keyword>
<proteinExistence type="inferred from homology"/>
<evidence type="ECO:0000313" key="8">
    <source>
        <dbReference type="EMBL" id="RKP32897.1"/>
    </source>
</evidence>
<dbReference type="PANTHER" id="PTHR30618:SF2">
    <property type="entry name" value="ALLANTOIN PERMEASE-RELATED"/>
    <property type="match status" value="1"/>
</dbReference>
<feature type="transmembrane region" description="Helical" evidence="7">
    <location>
        <begin position="190"/>
        <end position="209"/>
    </location>
</feature>
<evidence type="ECO:0000256" key="3">
    <source>
        <dbReference type="ARBA" id="ARBA00022692"/>
    </source>
</evidence>
<feature type="transmembrane region" description="Helical" evidence="7">
    <location>
        <begin position="431"/>
        <end position="448"/>
    </location>
</feature>
<dbReference type="InterPro" id="IPR001248">
    <property type="entry name" value="Pur-cyt_permease"/>
</dbReference>
<evidence type="ECO:0008006" key="10">
    <source>
        <dbReference type="Google" id="ProtNLM"/>
    </source>
</evidence>
<sequence>MSEVVYDDSVTKLSESKSDPVPLTKWQKFIRFIEVDHEENLTTSQRYLYNYDLRPVETQKGMTWWQTWLSVWLGYFSSGVFVSLSARVGVVNHISFPITARASLLQAMVIGPSIGRMLRSIFGLNLQETMHNRISNPNLTTFSFLSFFSFLALAYTAPTARVCLLVWTLIKCNGVEPIIHMKASLHGSALAWAFIESAMNALANFATLISNAPDFARFEETPSFEIKFVVQTVSIPVCFSLSSLIGILVGSSTKLYGETYWSPLDVLDRFLDDYTAGKRAGLFLISFAFAIAQLGTNISGNSLSFGTDVKSLCPQFLNIRRGSYLCTLLALVVQPWNFLSSYSKFTTYFSAYSVFLSSIIGIICCDYYVRRSYLKLTHLYSRTVPENGKAMSFYMYNKFGLNWRALLAYICGILPNIVVPKGAIEVYRFNFFLGFFLADIIYAVLCYLSPIEGTPNLKLFEKGWFEIDQDVDDFEMELRGQLTQGIENESSGSSTGAAKKDSFVSL</sequence>
<feature type="transmembrane region" description="Helical" evidence="7">
    <location>
        <begin position="142"/>
        <end position="170"/>
    </location>
</feature>
<evidence type="ECO:0000256" key="4">
    <source>
        <dbReference type="ARBA" id="ARBA00022989"/>
    </source>
</evidence>
<feature type="transmembrane region" description="Helical" evidence="7">
    <location>
        <begin position="349"/>
        <end position="369"/>
    </location>
</feature>
<reference evidence="9" key="1">
    <citation type="journal article" date="2018" name="Nat. Microbiol.">
        <title>Leveraging single-cell genomics to expand the fungal tree of life.</title>
        <authorList>
            <person name="Ahrendt S.R."/>
            <person name="Quandt C.A."/>
            <person name="Ciobanu D."/>
            <person name="Clum A."/>
            <person name="Salamov A."/>
            <person name="Andreopoulos B."/>
            <person name="Cheng J.F."/>
            <person name="Woyke T."/>
            <person name="Pelin A."/>
            <person name="Henrissat B."/>
            <person name="Reynolds N.K."/>
            <person name="Benny G.L."/>
            <person name="Smith M.E."/>
            <person name="James T.Y."/>
            <person name="Grigoriev I.V."/>
        </authorList>
    </citation>
    <scope>NUCLEOTIDE SEQUENCE [LARGE SCALE GENOMIC DNA]</scope>
    <source>
        <strain evidence="9">Baker2002</strain>
    </source>
</reference>
<dbReference type="EMBL" id="ML004429">
    <property type="protein sequence ID" value="RKP32897.1"/>
    <property type="molecule type" value="Genomic_DNA"/>
</dbReference>
<dbReference type="Proteomes" id="UP000268321">
    <property type="component" value="Unassembled WGS sequence"/>
</dbReference>
<feature type="compositionally biased region" description="Polar residues" evidence="6">
    <location>
        <begin position="486"/>
        <end position="496"/>
    </location>
</feature>
<protein>
    <recommendedName>
        <fullName evidence="10">Allantoin permease</fullName>
    </recommendedName>
</protein>
<keyword evidence="3 7" id="KW-0812">Transmembrane</keyword>
<accession>A0A4P9ZI95</accession>
<dbReference type="InterPro" id="IPR045225">
    <property type="entry name" value="Uracil/uridine/allantoin_perm"/>
</dbReference>
<evidence type="ECO:0000256" key="1">
    <source>
        <dbReference type="ARBA" id="ARBA00004141"/>
    </source>
</evidence>
<feature type="transmembrane region" description="Helical" evidence="7">
    <location>
        <begin position="229"/>
        <end position="249"/>
    </location>
</feature>
<dbReference type="Pfam" id="PF02133">
    <property type="entry name" value="Transp_cyt_pur"/>
    <property type="match status" value="2"/>
</dbReference>
<name>A0A4P9ZI95_9ASCO</name>
<dbReference type="AlphaFoldDB" id="A0A4P9ZI95"/>
<keyword evidence="5 7" id="KW-0472">Membrane</keyword>